<comment type="caution">
    <text evidence="2">The sequence shown here is derived from an EMBL/GenBank/DDBJ whole genome shotgun (WGS) entry which is preliminary data.</text>
</comment>
<dbReference type="EMBL" id="AVOT02119926">
    <property type="protein sequence ID" value="MBW0585110.1"/>
    <property type="molecule type" value="Genomic_DNA"/>
</dbReference>
<dbReference type="AlphaFoldDB" id="A0A9Q3Q5I5"/>
<reference evidence="2" key="1">
    <citation type="submission" date="2021-03" db="EMBL/GenBank/DDBJ databases">
        <title>Draft genome sequence of rust myrtle Austropuccinia psidii MF-1, a brazilian biotype.</title>
        <authorList>
            <person name="Quecine M.C."/>
            <person name="Pachon D.M.R."/>
            <person name="Bonatelli M.L."/>
            <person name="Correr F.H."/>
            <person name="Franceschini L.M."/>
            <person name="Leite T.F."/>
            <person name="Margarido G.R.A."/>
            <person name="Almeida C.A."/>
            <person name="Ferrarezi J.A."/>
            <person name="Labate C.A."/>
        </authorList>
    </citation>
    <scope>NUCLEOTIDE SEQUENCE</scope>
    <source>
        <strain evidence="2">MF-1</strain>
    </source>
</reference>
<feature type="region of interest" description="Disordered" evidence="1">
    <location>
        <begin position="1"/>
        <end position="34"/>
    </location>
</feature>
<keyword evidence="3" id="KW-1185">Reference proteome</keyword>
<name>A0A9Q3Q5I5_9BASI</name>
<proteinExistence type="predicted"/>
<sequence length="120" mass="13036">MVHTRNGSSYSVQTDGCGQRRGKTRAKSGKSSSIKTFLEDTKVAPHSPRFVPTSFDIYSEPELINGNVLRAKPFPIGSHRNATVPVQKLVQSSLGRGVEDMPKPLAGGYELLITHQELSG</sequence>
<evidence type="ECO:0000313" key="3">
    <source>
        <dbReference type="Proteomes" id="UP000765509"/>
    </source>
</evidence>
<feature type="compositionally biased region" description="Polar residues" evidence="1">
    <location>
        <begin position="1"/>
        <end position="16"/>
    </location>
</feature>
<evidence type="ECO:0000256" key="1">
    <source>
        <dbReference type="SAM" id="MobiDB-lite"/>
    </source>
</evidence>
<gene>
    <name evidence="2" type="ORF">O181_124825</name>
</gene>
<evidence type="ECO:0000313" key="2">
    <source>
        <dbReference type="EMBL" id="MBW0585110.1"/>
    </source>
</evidence>
<accession>A0A9Q3Q5I5</accession>
<protein>
    <submittedName>
        <fullName evidence="2">Uncharacterized protein</fullName>
    </submittedName>
</protein>
<dbReference type="Proteomes" id="UP000765509">
    <property type="component" value="Unassembled WGS sequence"/>
</dbReference>
<organism evidence="2 3">
    <name type="scientific">Austropuccinia psidii MF-1</name>
    <dbReference type="NCBI Taxonomy" id="1389203"/>
    <lineage>
        <taxon>Eukaryota</taxon>
        <taxon>Fungi</taxon>
        <taxon>Dikarya</taxon>
        <taxon>Basidiomycota</taxon>
        <taxon>Pucciniomycotina</taxon>
        <taxon>Pucciniomycetes</taxon>
        <taxon>Pucciniales</taxon>
        <taxon>Sphaerophragmiaceae</taxon>
        <taxon>Austropuccinia</taxon>
    </lineage>
</organism>